<comment type="caution">
    <text evidence="3">The sequence shown here is derived from an EMBL/GenBank/DDBJ whole genome shotgun (WGS) entry which is preliminary data.</text>
</comment>
<dbReference type="Gene3D" id="3.40.50.10190">
    <property type="entry name" value="BRCT domain"/>
    <property type="match status" value="1"/>
</dbReference>
<dbReference type="CDD" id="cd17716">
    <property type="entry name" value="BRCT_microcephalin_rpt1"/>
    <property type="match status" value="1"/>
</dbReference>
<feature type="compositionally biased region" description="Basic and acidic residues" evidence="1">
    <location>
        <begin position="42"/>
        <end position="58"/>
    </location>
</feature>
<feature type="compositionally biased region" description="Low complexity" evidence="1">
    <location>
        <begin position="672"/>
        <end position="690"/>
    </location>
</feature>
<dbReference type="SMART" id="SM00292">
    <property type="entry name" value="BRCT"/>
    <property type="match status" value="1"/>
</dbReference>
<evidence type="ECO:0000259" key="2">
    <source>
        <dbReference type="PROSITE" id="PS50172"/>
    </source>
</evidence>
<name>A0A9W8K4X0_9AGAR</name>
<proteinExistence type="predicted"/>
<feature type="compositionally biased region" description="Polar residues" evidence="1">
    <location>
        <begin position="347"/>
        <end position="360"/>
    </location>
</feature>
<gene>
    <name evidence="3" type="ORF">NLJ89_g2166</name>
</gene>
<feature type="region of interest" description="Disordered" evidence="1">
    <location>
        <begin position="614"/>
        <end position="730"/>
    </location>
</feature>
<evidence type="ECO:0000313" key="3">
    <source>
        <dbReference type="EMBL" id="KAJ3514795.1"/>
    </source>
</evidence>
<feature type="region of interest" description="Disordered" evidence="1">
    <location>
        <begin position="1"/>
        <end position="447"/>
    </location>
</feature>
<sequence>MKGSREQKERTEKEKETGMKAKKSVVASSSSKSVDIFASMPKGKEKAVDAEGPKIKMKDKMRKKEKTKESKPVKLVPTSDDEEQEQQERTEAIFMPSPVEHTVTEPESTPAKTLEPVEPSPLVIEDAVMEPPEPPSHEGPELPDSQDATMKDVEVEAQQEGEQSPDVPITATTVSPPLEPQGIEAVPTPEDGAIVQAEETSTVAEQKDEVVNAEQRGNVMEQVPTEPRPPSRSGPSKLPVGKKRQHISVAPANRVTRSVSSKKKDDSPLAPVAGPSRKKAPAPAPVPAKRTASGSIKKTEKKTVVEQPPAESSVEAPTEIETETPAEDDDLPPRSPMRMSSPAKMVSTPNKNTADTTPTKSRFDKMPTPSPSKIARATSLFSKPAHMSRTWSMDFGNPDKSTSSLSTLSNALEKLRMPPPARPSTSMGFNRDAPGGDEDPGRSQDDVTVGRKSLGIARSDSLKRHATVGAGAFKAIGTTGHGLASSSKAGGKGLTQKPLSMFMANKGKSSTRGGAIMRGTGRTSVLGGKPLFGVGGAARRTISKKTSLPMVVGSPVKGGGADTTMQEYEEDEEVGKTPTMAPSASGDDGDVFMAPANTSTGMFLLEDLEVEVTSAKGKEKETAFSRSNASRRVSMASHALSQSLSALPPPEPSKPRGMMGPPATPKNVRSTSSSYPSSNKGRGSSSSPPKAEGSGTRSSARLAKAVPKVVAQSKGSDGPSGKKAPEPAPNPAAEALRVLKDCVIFVDVKTDEGDEAGSLFVEMLEGVGAKVLTRVGQTCTHVVYKNGLMSTVTRYRLLRDPKPFVVGIGWVVECVEQRKHVDETNFLVDLEGVNVAGTHKRRRSMLPKLLSNDLHMPMNHDNTEDGDQSMDSQTSFTMDDGLAPLERARKRKNLLAAGGRL</sequence>
<evidence type="ECO:0000256" key="1">
    <source>
        <dbReference type="SAM" id="MobiDB-lite"/>
    </source>
</evidence>
<dbReference type="Proteomes" id="UP001148786">
    <property type="component" value="Unassembled WGS sequence"/>
</dbReference>
<dbReference type="PROSITE" id="PS50172">
    <property type="entry name" value="BRCT"/>
    <property type="match status" value="1"/>
</dbReference>
<evidence type="ECO:0000313" key="4">
    <source>
        <dbReference type="Proteomes" id="UP001148786"/>
    </source>
</evidence>
<dbReference type="InterPro" id="IPR036420">
    <property type="entry name" value="BRCT_dom_sf"/>
</dbReference>
<dbReference type="EMBL" id="JANKHO010000127">
    <property type="protein sequence ID" value="KAJ3514795.1"/>
    <property type="molecule type" value="Genomic_DNA"/>
</dbReference>
<feature type="compositionally biased region" description="Basic and acidic residues" evidence="1">
    <location>
        <begin position="1"/>
        <end position="19"/>
    </location>
</feature>
<organism evidence="3 4">
    <name type="scientific">Agrocybe chaxingu</name>
    <dbReference type="NCBI Taxonomy" id="84603"/>
    <lineage>
        <taxon>Eukaryota</taxon>
        <taxon>Fungi</taxon>
        <taxon>Dikarya</taxon>
        <taxon>Basidiomycota</taxon>
        <taxon>Agaricomycotina</taxon>
        <taxon>Agaricomycetes</taxon>
        <taxon>Agaricomycetidae</taxon>
        <taxon>Agaricales</taxon>
        <taxon>Agaricineae</taxon>
        <taxon>Strophariaceae</taxon>
        <taxon>Agrocybe</taxon>
    </lineage>
</organism>
<dbReference type="Pfam" id="PF00533">
    <property type="entry name" value="BRCT"/>
    <property type="match status" value="1"/>
</dbReference>
<accession>A0A9W8K4X0</accession>
<feature type="compositionally biased region" description="Acidic residues" evidence="1">
    <location>
        <begin position="318"/>
        <end position="330"/>
    </location>
</feature>
<dbReference type="SUPFAM" id="SSF52113">
    <property type="entry name" value="BRCT domain"/>
    <property type="match status" value="1"/>
</dbReference>
<keyword evidence="4" id="KW-1185">Reference proteome</keyword>
<dbReference type="InterPro" id="IPR001357">
    <property type="entry name" value="BRCT_dom"/>
</dbReference>
<protein>
    <recommendedName>
        <fullName evidence="2">BRCT domain-containing protein</fullName>
    </recommendedName>
</protein>
<dbReference type="AlphaFoldDB" id="A0A9W8K4X0"/>
<reference evidence="3" key="1">
    <citation type="submission" date="2022-07" db="EMBL/GenBank/DDBJ databases">
        <title>Genome Sequence of Agrocybe chaxingu.</title>
        <authorList>
            <person name="Buettner E."/>
        </authorList>
    </citation>
    <scope>NUCLEOTIDE SEQUENCE</scope>
    <source>
        <strain evidence="3">MP-N11</strain>
    </source>
</reference>
<feature type="domain" description="BRCT" evidence="2">
    <location>
        <begin position="734"/>
        <end position="828"/>
    </location>
</feature>
<feature type="compositionally biased region" description="Low complexity" evidence="1">
    <location>
        <begin position="24"/>
        <end position="34"/>
    </location>
</feature>
<feature type="compositionally biased region" description="Low complexity" evidence="1">
    <location>
        <begin position="634"/>
        <end position="646"/>
    </location>
</feature>
<dbReference type="OrthoDB" id="2384350at2759"/>
<feature type="region of interest" description="Disordered" evidence="1">
    <location>
        <begin position="852"/>
        <end position="883"/>
    </location>
</feature>